<dbReference type="Gene3D" id="1.10.490.10">
    <property type="entry name" value="Globins"/>
    <property type="match status" value="1"/>
</dbReference>
<dbReference type="GO" id="GO:0020037">
    <property type="term" value="F:heme binding"/>
    <property type="evidence" value="ECO:0007669"/>
    <property type="project" value="InterPro"/>
</dbReference>
<keyword evidence="5" id="KW-0813">Transport</keyword>
<dbReference type="Proteomes" id="UP001149140">
    <property type="component" value="Unassembled WGS sequence"/>
</dbReference>
<keyword evidence="3" id="KW-0479">Metal-binding</keyword>
<evidence type="ECO:0000256" key="3">
    <source>
        <dbReference type="ARBA" id="ARBA00022723"/>
    </source>
</evidence>
<dbReference type="EMBL" id="JAPDOD010000037">
    <property type="protein sequence ID" value="MDA0164776.1"/>
    <property type="molecule type" value="Genomic_DNA"/>
</dbReference>
<comment type="caution">
    <text evidence="7">The sequence shown here is derived from an EMBL/GenBank/DDBJ whole genome shotgun (WGS) entry which is preliminary data.</text>
</comment>
<comment type="similarity">
    <text evidence="5">Belongs to the globin family.</text>
</comment>
<evidence type="ECO:0000256" key="4">
    <source>
        <dbReference type="ARBA" id="ARBA00023004"/>
    </source>
</evidence>
<dbReference type="PANTHER" id="PTHR43396:SF3">
    <property type="entry name" value="FLAVOHEMOPROTEIN"/>
    <property type="match status" value="1"/>
</dbReference>
<dbReference type="InterPro" id="IPR000971">
    <property type="entry name" value="Globin"/>
</dbReference>
<name>A0A9X3S642_9ACTN</name>
<evidence type="ECO:0000256" key="2">
    <source>
        <dbReference type="ARBA" id="ARBA00022621"/>
    </source>
</evidence>
<dbReference type="Pfam" id="PF00042">
    <property type="entry name" value="Globin"/>
    <property type="match status" value="1"/>
</dbReference>
<dbReference type="GO" id="GO:0019825">
    <property type="term" value="F:oxygen binding"/>
    <property type="evidence" value="ECO:0007669"/>
    <property type="project" value="InterPro"/>
</dbReference>
<evidence type="ECO:0000256" key="1">
    <source>
        <dbReference type="ARBA" id="ARBA00022617"/>
    </source>
</evidence>
<feature type="domain" description="Globin" evidence="6">
    <location>
        <begin position="1"/>
        <end position="132"/>
    </location>
</feature>
<dbReference type="GO" id="GO:0071500">
    <property type="term" value="P:cellular response to nitrosative stress"/>
    <property type="evidence" value="ECO:0007669"/>
    <property type="project" value="TreeGrafter"/>
</dbReference>
<evidence type="ECO:0000313" key="7">
    <source>
        <dbReference type="EMBL" id="MDA0164776.1"/>
    </source>
</evidence>
<accession>A0A9X3S642</accession>
<keyword evidence="8" id="KW-1185">Reference proteome</keyword>
<proteinExistence type="inferred from homology"/>
<keyword evidence="4" id="KW-0408">Iron</keyword>
<dbReference type="PANTHER" id="PTHR43396">
    <property type="entry name" value="FLAVOHEMOPROTEIN"/>
    <property type="match status" value="1"/>
</dbReference>
<evidence type="ECO:0000313" key="8">
    <source>
        <dbReference type="Proteomes" id="UP001149140"/>
    </source>
</evidence>
<dbReference type="PROSITE" id="PS01033">
    <property type="entry name" value="GLOBIN"/>
    <property type="match status" value="1"/>
</dbReference>
<keyword evidence="1 5" id="KW-0349">Heme</keyword>
<dbReference type="RefSeq" id="WP_270044025.1">
    <property type="nucleotide sequence ID" value="NZ_JAPDOD010000037.1"/>
</dbReference>
<dbReference type="GO" id="GO:0046872">
    <property type="term" value="F:metal ion binding"/>
    <property type="evidence" value="ECO:0007669"/>
    <property type="project" value="UniProtKB-KW"/>
</dbReference>
<dbReference type="SUPFAM" id="SSF46458">
    <property type="entry name" value="Globin-like"/>
    <property type="match status" value="1"/>
</dbReference>
<gene>
    <name evidence="7" type="ORF">OM076_31195</name>
</gene>
<dbReference type="AlphaFoldDB" id="A0A9X3S642"/>
<evidence type="ECO:0000256" key="5">
    <source>
        <dbReference type="RuleBase" id="RU000356"/>
    </source>
</evidence>
<dbReference type="GO" id="GO:0008941">
    <property type="term" value="F:nitric oxide dioxygenase NAD(P)H activity"/>
    <property type="evidence" value="ECO:0007669"/>
    <property type="project" value="TreeGrafter"/>
</dbReference>
<dbReference type="GO" id="GO:0046210">
    <property type="term" value="P:nitric oxide catabolic process"/>
    <property type="evidence" value="ECO:0007669"/>
    <property type="project" value="TreeGrafter"/>
</dbReference>
<protein>
    <submittedName>
        <fullName evidence="7">Globin domain-containing protein</fullName>
    </submittedName>
</protein>
<dbReference type="InterPro" id="IPR012292">
    <property type="entry name" value="Globin/Proto"/>
</dbReference>
<dbReference type="GO" id="GO:0071949">
    <property type="term" value="F:FAD binding"/>
    <property type="evidence" value="ECO:0007669"/>
    <property type="project" value="TreeGrafter"/>
</dbReference>
<dbReference type="GO" id="GO:0005344">
    <property type="term" value="F:oxygen carrier activity"/>
    <property type="evidence" value="ECO:0007669"/>
    <property type="project" value="UniProtKB-KW"/>
</dbReference>
<sequence length="140" mass="15033">MDLDALETSFDLIAPKGDELVRIFYADLFAVAPSVKPMFEGVEMPRQRAMLLSALVLLRKSLRDLEPVVPTLKRLGARHVAYGARPEHYPVVGEVLIGAMAQIAGDAWEPRHADAWATAIGIVAGAMLEGAAEAELALAA</sequence>
<keyword evidence="2 5" id="KW-0561">Oxygen transport</keyword>
<organism evidence="7 8">
    <name type="scientific">Solirubrobacter ginsenosidimutans</name>
    <dbReference type="NCBI Taxonomy" id="490573"/>
    <lineage>
        <taxon>Bacteria</taxon>
        <taxon>Bacillati</taxon>
        <taxon>Actinomycetota</taxon>
        <taxon>Thermoleophilia</taxon>
        <taxon>Solirubrobacterales</taxon>
        <taxon>Solirubrobacteraceae</taxon>
        <taxon>Solirubrobacter</taxon>
    </lineage>
</organism>
<dbReference type="InterPro" id="IPR009050">
    <property type="entry name" value="Globin-like_sf"/>
</dbReference>
<evidence type="ECO:0000259" key="6">
    <source>
        <dbReference type="PROSITE" id="PS01033"/>
    </source>
</evidence>
<reference evidence="7" key="1">
    <citation type="submission" date="2022-10" db="EMBL/GenBank/DDBJ databases">
        <title>The WGS of Solirubrobacter ginsenosidimutans DSM 21036.</title>
        <authorList>
            <person name="Jiang Z."/>
        </authorList>
    </citation>
    <scope>NUCLEOTIDE SEQUENCE</scope>
    <source>
        <strain evidence="7">DSM 21036</strain>
    </source>
</reference>